<dbReference type="AlphaFoldDB" id="A0A1G9TB32"/>
<gene>
    <name evidence="2" type="ORF">SAMN04489726_1682</name>
</gene>
<dbReference type="OrthoDB" id="3698399at2"/>
<dbReference type="eggNOG" id="ENOG5030RU6">
    <property type="taxonomic scope" value="Bacteria"/>
</dbReference>
<keyword evidence="3" id="KW-1185">Reference proteome</keyword>
<accession>A0A1G9TB32</accession>
<evidence type="ECO:0000313" key="2">
    <source>
        <dbReference type="EMBL" id="SDM44913.1"/>
    </source>
</evidence>
<dbReference type="EMBL" id="LT629701">
    <property type="protein sequence ID" value="SDM44913.1"/>
    <property type="molecule type" value="Genomic_DNA"/>
</dbReference>
<dbReference type="STRING" id="211114.SAMN04489726_1682"/>
<sequence length="289" mass="32310">MDLDVHVTNLGSLLGGWEVNVVGSLLSEHNQLTCVRPSVFAVYPEKVVKASDADHDRWHAATDRFLQTISALQEREKAISLHLRPPFRGRLVWSIRYAWRNLVLRKGYDEAAERLRSDFNAALAVYLKDAGDLPEYVKKYTAREQKRRRREEEQARLRRAEAIEDASGPVWSYQLHKGSGMRSFAIHLASVESGVEARHTPAEVQAALTAERAEHPYTKVNWGPQTSLALKEKYGTEVSGWARLTGETIIAHPIDPNDRSGRWHSKHHYGPSSNYGSDGGAGGFAGGGF</sequence>
<name>A0A1G9TB32_ALLAB</name>
<organism evidence="2 3">
    <name type="scientific">Allokutzneria albata</name>
    <name type="common">Kibdelosporangium albatum</name>
    <dbReference type="NCBI Taxonomy" id="211114"/>
    <lineage>
        <taxon>Bacteria</taxon>
        <taxon>Bacillati</taxon>
        <taxon>Actinomycetota</taxon>
        <taxon>Actinomycetes</taxon>
        <taxon>Pseudonocardiales</taxon>
        <taxon>Pseudonocardiaceae</taxon>
        <taxon>Allokutzneria</taxon>
    </lineage>
</organism>
<reference evidence="2 3" key="1">
    <citation type="submission" date="2016-10" db="EMBL/GenBank/DDBJ databases">
        <authorList>
            <person name="de Groot N.N."/>
        </authorList>
    </citation>
    <scope>NUCLEOTIDE SEQUENCE [LARGE SCALE GENOMIC DNA]</scope>
    <source>
        <strain evidence="2 3">DSM 44149</strain>
    </source>
</reference>
<evidence type="ECO:0000313" key="3">
    <source>
        <dbReference type="Proteomes" id="UP000183376"/>
    </source>
</evidence>
<feature type="region of interest" description="Disordered" evidence="1">
    <location>
        <begin position="252"/>
        <end position="277"/>
    </location>
</feature>
<dbReference type="RefSeq" id="WP_030433069.1">
    <property type="nucleotide sequence ID" value="NZ_JOEF01000035.1"/>
</dbReference>
<protein>
    <submittedName>
        <fullName evidence="2">Uncharacterized protein</fullName>
    </submittedName>
</protein>
<evidence type="ECO:0000256" key="1">
    <source>
        <dbReference type="SAM" id="MobiDB-lite"/>
    </source>
</evidence>
<dbReference type="Proteomes" id="UP000183376">
    <property type="component" value="Chromosome I"/>
</dbReference>
<proteinExistence type="predicted"/>